<protein>
    <submittedName>
        <fullName evidence="2">Uncharacterized protein</fullName>
    </submittedName>
</protein>
<dbReference type="EMBL" id="CP093442">
    <property type="protein sequence ID" value="UOF02155.1"/>
    <property type="molecule type" value="Genomic_DNA"/>
</dbReference>
<proteinExistence type="predicted"/>
<keyword evidence="3" id="KW-1185">Reference proteome</keyword>
<evidence type="ECO:0000256" key="1">
    <source>
        <dbReference type="SAM" id="SignalP"/>
    </source>
</evidence>
<name>A0ABY4CIU7_9BACT</name>
<evidence type="ECO:0000313" key="3">
    <source>
        <dbReference type="Proteomes" id="UP000830116"/>
    </source>
</evidence>
<feature type="signal peptide" evidence="1">
    <location>
        <begin position="1"/>
        <end position="18"/>
    </location>
</feature>
<keyword evidence="1" id="KW-0732">Signal</keyword>
<evidence type="ECO:0000313" key="2">
    <source>
        <dbReference type="EMBL" id="UOF02155.1"/>
    </source>
</evidence>
<feature type="chain" id="PRO_5045817868" evidence="1">
    <location>
        <begin position="19"/>
        <end position="195"/>
    </location>
</feature>
<dbReference type="Proteomes" id="UP000830116">
    <property type="component" value="Chromosome"/>
</dbReference>
<reference evidence="2" key="1">
    <citation type="submission" date="2022-03" db="EMBL/GenBank/DDBJ databases">
        <title>Genome Identification and Characterization of new species Bdellovibrio reynosense LBG001 sp. nov. from a Mexico soil sample.</title>
        <authorList>
            <person name="Camilli A."/>
            <person name="Ajao Y."/>
            <person name="Guo X."/>
        </authorList>
    </citation>
    <scope>NUCLEOTIDE SEQUENCE</scope>
    <source>
        <strain evidence="2">LBG001</strain>
    </source>
</reference>
<dbReference type="RefSeq" id="WP_243538953.1">
    <property type="nucleotide sequence ID" value="NZ_CP093442.1"/>
</dbReference>
<accession>A0ABY4CIU7</accession>
<sequence>MRLLLFVLSLTVSVGAFASQPLVGNVERNTNGVVLITNSATCYRYTINAQTEDAAISIRKLSTGDAVTASGVLNDDSCTAHIDSIDYVGLRKMLGYWYSDEGIITVKDFNSLSYYPIKLKEFQLGISFRTADPINYRYSVTPSVGKEWVVFLSDTKSTTFATIQFNKGTAVMKIYDPDNGEVTKTLRLAKWGDLK</sequence>
<organism evidence="2 3">
    <name type="scientific">Bdellovibrio reynosensis</name>
    <dbReference type="NCBI Taxonomy" id="2835041"/>
    <lineage>
        <taxon>Bacteria</taxon>
        <taxon>Pseudomonadati</taxon>
        <taxon>Bdellovibrionota</taxon>
        <taxon>Bdellovibrionia</taxon>
        <taxon>Bdellovibrionales</taxon>
        <taxon>Pseudobdellovibrionaceae</taxon>
        <taxon>Bdellovibrio</taxon>
    </lineage>
</organism>
<gene>
    <name evidence="2" type="ORF">MNR06_04195</name>
</gene>